<keyword evidence="1" id="KW-0472">Membrane</keyword>
<evidence type="ECO:0000256" key="1">
    <source>
        <dbReference type="SAM" id="Phobius"/>
    </source>
</evidence>
<evidence type="ECO:0000256" key="2">
    <source>
        <dbReference type="SAM" id="SignalP"/>
    </source>
</evidence>
<dbReference type="InterPro" id="IPR007621">
    <property type="entry name" value="TPM_dom"/>
</dbReference>
<keyword evidence="2" id="KW-0732">Signal</keyword>
<name>A0ABT4UIC4_9BACT</name>
<dbReference type="RefSeq" id="WP_407030915.1">
    <property type="nucleotide sequence ID" value="NZ_JAQGEF010000006.1"/>
</dbReference>
<evidence type="ECO:0000313" key="5">
    <source>
        <dbReference type="Proteomes" id="UP001210231"/>
    </source>
</evidence>
<reference evidence="4 5" key="1">
    <citation type="submission" date="2022-12" db="EMBL/GenBank/DDBJ databases">
        <title>Chitinophagaceae gen. sp. nov., a new member of the family Chitinophagaceae, isolated from soil in a chemical factory.</title>
        <authorList>
            <person name="Ke Z."/>
        </authorList>
    </citation>
    <scope>NUCLEOTIDE SEQUENCE [LARGE SCALE GENOMIC DNA]</scope>
    <source>
        <strain evidence="4 5">LY-5</strain>
    </source>
</reference>
<organism evidence="4 5">
    <name type="scientific">Polluticaenibacter yanchengensis</name>
    <dbReference type="NCBI Taxonomy" id="3014562"/>
    <lineage>
        <taxon>Bacteria</taxon>
        <taxon>Pseudomonadati</taxon>
        <taxon>Bacteroidota</taxon>
        <taxon>Chitinophagia</taxon>
        <taxon>Chitinophagales</taxon>
        <taxon>Chitinophagaceae</taxon>
        <taxon>Polluticaenibacter</taxon>
    </lineage>
</organism>
<dbReference type="PANTHER" id="PTHR30373:SF2">
    <property type="entry name" value="UPF0603 PROTEIN YGCG"/>
    <property type="match status" value="1"/>
</dbReference>
<dbReference type="Proteomes" id="UP001210231">
    <property type="component" value="Unassembled WGS sequence"/>
</dbReference>
<gene>
    <name evidence="4" type="ORF">O3P16_07205</name>
</gene>
<dbReference type="Gene3D" id="3.10.310.50">
    <property type="match status" value="1"/>
</dbReference>
<evidence type="ECO:0000259" key="3">
    <source>
        <dbReference type="Pfam" id="PF04536"/>
    </source>
</evidence>
<keyword evidence="5" id="KW-1185">Reference proteome</keyword>
<sequence>MKNLFLKYLMSCLLLVSGMQVVSAQKFPKVPNPAKLVNDLTGQVLSPSTIAGLESTLVAFDNKTSNQVAVVILNSTEGYEVTEYATGLGREWGIGNKQNNGVLLLVAYKDRKVSIVPGYGLEGVMPDAVCKTIIDAEIIPSFKRNNYEEGILKGVDAIMKATQDAYTAPDGYANRGNKKGGSGAGVFFIILIFVLIILFSSRGGGGGRGGTADRRGYHDIPPIIFFPGGGGGRSSGGGFGGGGFGGFGGGSFGGGGASGSW</sequence>
<dbReference type="Pfam" id="PF04536">
    <property type="entry name" value="TPM_phosphatase"/>
    <property type="match status" value="1"/>
</dbReference>
<feature type="domain" description="TPM" evidence="3">
    <location>
        <begin position="43"/>
        <end position="160"/>
    </location>
</feature>
<evidence type="ECO:0000313" key="4">
    <source>
        <dbReference type="EMBL" id="MDA3614590.1"/>
    </source>
</evidence>
<keyword evidence="1" id="KW-1133">Transmembrane helix</keyword>
<protein>
    <submittedName>
        <fullName evidence="4">TPM domain-containing protein</fullName>
    </submittedName>
</protein>
<feature type="chain" id="PRO_5046980226" evidence="2">
    <location>
        <begin position="25"/>
        <end position="261"/>
    </location>
</feature>
<accession>A0ABT4UIC4</accession>
<dbReference type="PANTHER" id="PTHR30373">
    <property type="entry name" value="UPF0603 PROTEIN YGCG"/>
    <property type="match status" value="1"/>
</dbReference>
<comment type="caution">
    <text evidence="4">The sequence shown here is derived from an EMBL/GenBank/DDBJ whole genome shotgun (WGS) entry which is preliminary data.</text>
</comment>
<proteinExistence type="predicted"/>
<feature type="signal peptide" evidence="2">
    <location>
        <begin position="1"/>
        <end position="24"/>
    </location>
</feature>
<feature type="transmembrane region" description="Helical" evidence="1">
    <location>
        <begin position="180"/>
        <end position="199"/>
    </location>
</feature>
<dbReference type="EMBL" id="JAQGEF010000006">
    <property type="protein sequence ID" value="MDA3614590.1"/>
    <property type="molecule type" value="Genomic_DNA"/>
</dbReference>
<keyword evidence="1" id="KW-0812">Transmembrane</keyword>